<dbReference type="Gene3D" id="2.20.120.10">
    <property type="entry name" value="Multimodular pneumococcal cell wall endolysin, domain 3"/>
    <property type="match status" value="2"/>
</dbReference>
<organism evidence="8">
    <name type="scientific">Hungatella hathewayi</name>
    <dbReference type="NCBI Taxonomy" id="154046"/>
    <lineage>
        <taxon>Bacteria</taxon>
        <taxon>Bacillati</taxon>
        <taxon>Bacillota</taxon>
        <taxon>Clostridia</taxon>
        <taxon>Lachnospirales</taxon>
        <taxon>Lachnospiraceae</taxon>
        <taxon>Hungatella</taxon>
    </lineage>
</organism>
<feature type="repeat" description="Cell wall-binding" evidence="6">
    <location>
        <begin position="218"/>
        <end position="237"/>
    </location>
</feature>
<dbReference type="InterPro" id="IPR018337">
    <property type="entry name" value="Cell_wall/Cho-bd_repeat"/>
</dbReference>
<sequence>MQINKLLTPYNHNTGSIDRIKYIVIHYVGALGGARANCQWYAGGDRGASAHYFVDFDGAVWQSVEDKDIAWHCGAKSYRHPECRNANSIGIEMCVRNKGSQADTSRDWYFEDATVAAAIRLTRELMDKYHVPADHVIRHYDVTGKICPNPYVYNTTAHTWGAFKAALEEPTVEVKSGWSQENGGWRYYLGDTGQPVRNAWYKDGQDWYWFDGAGMMVHNTWYQYKNVWYYLGDDGAMCRGQVTVDGKWYIMDNAGRMIVEPVVLTPDQNGAMQWPGLAE</sequence>
<protein>
    <recommendedName>
        <fullName evidence="2">N-acetylmuramoyl-L-alanine amidase</fullName>
        <ecNumber evidence="2">3.5.1.28</ecNumber>
    </recommendedName>
</protein>
<feature type="domain" description="N-acetylmuramoyl-L-alanine amidase" evidence="7">
    <location>
        <begin position="9"/>
        <end position="151"/>
    </location>
</feature>
<evidence type="ECO:0000256" key="1">
    <source>
        <dbReference type="ARBA" id="ARBA00001561"/>
    </source>
</evidence>
<evidence type="ECO:0000313" key="8">
    <source>
        <dbReference type="EMBL" id="VYT64635.1"/>
    </source>
</evidence>
<dbReference type="GO" id="GO:0009254">
    <property type="term" value="P:peptidoglycan turnover"/>
    <property type="evidence" value="ECO:0007669"/>
    <property type="project" value="TreeGrafter"/>
</dbReference>
<dbReference type="GO" id="GO:0008745">
    <property type="term" value="F:N-acetylmuramoyl-L-alanine amidase activity"/>
    <property type="evidence" value="ECO:0007669"/>
    <property type="project" value="UniProtKB-EC"/>
</dbReference>
<dbReference type="SMART" id="SM00644">
    <property type="entry name" value="Ami_2"/>
    <property type="match status" value="1"/>
</dbReference>
<evidence type="ECO:0000256" key="5">
    <source>
        <dbReference type="ARBA" id="ARBA00023316"/>
    </source>
</evidence>
<dbReference type="PANTHER" id="PTHR30417:SF1">
    <property type="entry name" value="N-ACETYLMURAMOYL-L-ALANINE AMIDASE AMID"/>
    <property type="match status" value="1"/>
</dbReference>
<evidence type="ECO:0000259" key="7">
    <source>
        <dbReference type="SMART" id="SM00644"/>
    </source>
</evidence>
<evidence type="ECO:0000256" key="3">
    <source>
        <dbReference type="ARBA" id="ARBA00022737"/>
    </source>
</evidence>
<dbReference type="InterPro" id="IPR051206">
    <property type="entry name" value="NAMLAA_amidase_2"/>
</dbReference>
<dbReference type="EMBL" id="CACRUH010000005">
    <property type="protein sequence ID" value="VYT64635.1"/>
    <property type="molecule type" value="Genomic_DNA"/>
</dbReference>
<dbReference type="AlphaFoldDB" id="A0A6N2YCV4"/>
<dbReference type="Gene3D" id="3.40.80.10">
    <property type="entry name" value="Peptidoglycan recognition protein-like"/>
    <property type="match status" value="1"/>
</dbReference>
<gene>
    <name evidence="8" type="primary">amiD</name>
    <name evidence="8" type="ORF">CHLFYP18_05215</name>
</gene>
<evidence type="ECO:0000256" key="4">
    <source>
        <dbReference type="ARBA" id="ARBA00022801"/>
    </source>
</evidence>
<dbReference type="PANTHER" id="PTHR30417">
    <property type="entry name" value="N-ACETYLMURAMOYL-L-ALANINE AMIDASE AMID"/>
    <property type="match status" value="1"/>
</dbReference>
<dbReference type="InterPro" id="IPR002502">
    <property type="entry name" value="Amidase_domain"/>
</dbReference>
<accession>A0A6N2YCV4</accession>
<dbReference type="SUPFAM" id="SSF55846">
    <property type="entry name" value="N-acetylmuramoyl-L-alanine amidase-like"/>
    <property type="match status" value="1"/>
</dbReference>
<dbReference type="Pfam" id="PF01510">
    <property type="entry name" value="Amidase_2"/>
    <property type="match status" value="1"/>
</dbReference>
<dbReference type="SUPFAM" id="SSF69360">
    <property type="entry name" value="Cell wall binding repeat"/>
    <property type="match status" value="1"/>
</dbReference>
<name>A0A6N2YCV4_9FIRM</name>
<proteinExistence type="predicted"/>
<comment type="catalytic activity">
    <reaction evidence="1">
        <text>Hydrolyzes the link between N-acetylmuramoyl residues and L-amino acid residues in certain cell-wall glycopeptides.</text>
        <dbReference type="EC" id="3.5.1.28"/>
    </reaction>
</comment>
<evidence type="ECO:0000256" key="6">
    <source>
        <dbReference type="PROSITE-ProRule" id="PRU00591"/>
    </source>
</evidence>
<evidence type="ECO:0000256" key="2">
    <source>
        <dbReference type="ARBA" id="ARBA00011901"/>
    </source>
</evidence>
<dbReference type="EC" id="3.5.1.28" evidence="2"/>
<dbReference type="CDD" id="cd06583">
    <property type="entry name" value="PGRP"/>
    <property type="match status" value="1"/>
</dbReference>
<reference evidence="8" key="1">
    <citation type="submission" date="2019-11" db="EMBL/GenBank/DDBJ databases">
        <authorList>
            <person name="Feng L."/>
        </authorList>
    </citation>
    <scope>NUCLEOTIDE SEQUENCE</scope>
    <source>
        <strain evidence="8">ChathewayiLFYP18</strain>
    </source>
</reference>
<keyword evidence="3" id="KW-0677">Repeat</keyword>
<keyword evidence="5" id="KW-0961">Cell wall biogenesis/degradation</keyword>
<dbReference type="GO" id="GO:0009253">
    <property type="term" value="P:peptidoglycan catabolic process"/>
    <property type="evidence" value="ECO:0007669"/>
    <property type="project" value="InterPro"/>
</dbReference>
<dbReference type="GO" id="GO:0071555">
    <property type="term" value="P:cell wall organization"/>
    <property type="evidence" value="ECO:0007669"/>
    <property type="project" value="UniProtKB-KW"/>
</dbReference>
<dbReference type="InterPro" id="IPR036505">
    <property type="entry name" value="Amidase/PGRP_sf"/>
</dbReference>
<dbReference type="RefSeq" id="WP_156832166.1">
    <property type="nucleotide sequence ID" value="NZ_CACRUH010000005.1"/>
</dbReference>
<dbReference type="PROSITE" id="PS51170">
    <property type="entry name" value="CW"/>
    <property type="match status" value="1"/>
</dbReference>
<keyword evidence="4 8" id="KW-0378">Hydrolase</keyword>